<evidence type="ECO:0000256" key="3">
    <source>
        <dbReference type="ARBA" id="ARBA00022801"/>
    </source>
</evidence>
<sequence>MNKYYRINNNMKADFENRPLKKAKCSESSVLDDQLPSPSVSASSLGDDNQTVSADHDKPPDESEHINDGAYDYLPQDYALTELDVCAHVVIEDSSEKEILVKIDQVYVKQCELVCLLDSAKWLNDDQVHVQNKSDTKVYFENTFLAGLLKRDGKYGIHGATFMTEIVGNYLNHDMIHLPVNIEHSHWYLACINVEKSEIQVLDSLCWEHNRVDLTNTLQGLQYHLDILKTQENLSKHNWKDFDVTKWTIREQLHNPIPKDSSSCGLFMLKFMEYWTGHALTHSITQENIIDFRYKLAAVLLCWNTNTAQGDPNDIMMFESLDEENQPNPLNSLSIEKRYQSPISVVSSMSVHELEGGLCNYIKSINSAETLEKVWVQSSDPYTISLTLKRLQGMLNEKLPMERDCFNLVVRKIMFDDIQTLKKRNRLISKHYLDMRFWMITDFGRHPNYRKKLDVEQLACSVCSWPGIKYNVSSCKTVRPLSYTCQHRDFLKSIHLISILFQIHIPIQSNNGFILFVLAKDTRTVYILDPTPIDPIYQRNPYAKYVPRLQWIAEHLPKAMSKTCPGSTWNENIFLWHHHIINNIPIHNRESSGYLITLFMSAWEDEKLNLPFSKDGYELSKQILGKLLTFKKNECEVNMPAGVLDIINSIRNIQTNMNVKT</sequence>
<evidence type="ECO:0000256" key="1">
    <source>
        <dbReference type="ARBA" id="ARBA00005234"/>
    </source>
</evidence>
<dbReference type="EMBL" id="CM000881">
    <property type="protein sequence ID" value="PNT70747.1"/>
    <property type="molecule type" value="Genomic_DNA"/>
</dbReference>
<keyword evidence="9" id="KW-1185">Reference proteome</keyword>
<evidence type="ECO:0000259" key="6">
    <source>
        <dbReference type="PROSITE" id="PS50600"/>
    </source>
</evidence>
<protein>
    <recommendedName>
        <fullName evidence="6">Ubiquitin-like protease family profile domain-containing protein</fullName>
    </recommendedName>
</protein>
<evidence type="ECO:0000313" key="7">
    <source>
        <dbReference type="EMBL" id="PNT70747.1"/>
    </source>
</evidence>
<dbReference type="SUPFAM" id="SSF54001">
    <property type="entry name" value="Cysteine proteinases"/>
    <property type="match status" value="1"/>
</dbReference>
<feature type="region of interest" description="Disordered" evidence="5">
    <location>
        <begin position="26"/>
        <end position="68"/>
    </location>
</feature>
<evidence type="ECO:0000313" key="9">
    <source>
        <dbReference type="Proteomes" id="UP000008810"/>
    </source>
</evidence>
<dbReference type="InterPro" id="IPR038765">
    <property type="entry name" value="Papain-like_cys_pep_sf"/>
</dbReference>
<feature type="domain" description="Ubiquitin-like protease family profile" evidence="6">
    <location>
        <begin position="106"/>
        <end position="275"/>
    </location>
</feature>
<feature type="compositionally biased region" description="Polar residues" evidence="5">
    <location>
        <begin position="26"/>
        <end position="53"/>
    </location>
</feature>
<reference evidence="7" key="2">
    <citation type="submission" date="2017-06" db="EMBL/GenBank/DDBJ databases">
        <title>WGS assembly of Brachypodium distachyon.</title>
        <authorList>
            <consortium name="The International Brachypodium Initiative"/>
            <person name="Lucas S."/>
            <person name="Harmon-Smith M."/>
            <person name="Lail K."/>
            <person name="Tice H."/>
            <person name="Grimwood J."/>
            <person name="Bruce D."/>
            <person name="Barry K."/>
            <person name="Shu S."/>
            <person name="Lindquist E."/>
            <person name="Wang M."/>
            <person name="Pitluck S."/>
            <person name="Vogel J.P."/>
            <person name="Garvin D.F."/>
            <person name="Mockler T.C."/>
            <person name="Schmutz J."/>
            <person name="Rokhsar D."/>
            <person name="Bevan M.W."/>
        </authorList>
    </citation>
    <scope>NUCLEOTIDE SEQUENCE</scope>
    <source>
        <strain evidence="7">Bd21</strain>
    </source>
</reference>
<dbReference type="AlphaFoldDB" id="A0A2K2D912"/>
<dbReference type="Pfam" id="PF02902">
    <property type="entry name" value="Peptidase_C48"/>
    <property type="match status" value="1"/>
</dbReference>
<evidence type="ECO:0000256" key="4">
    <source>
        <dbReference type="ARBA" id="ARBA00022807"/>
    </source>
</evidence>
<reference evidence="8" key="3">
    <citation type="submission" date="2018-08" db="UniProtKB">
        <authorList>
            <consortium name="EnsemblPlants"/>
        </authorList>
    </citation>
    <scope>IDENTIFICATION</scope>
    <source>
        <strain evidence="8">cv. Bd21</strain>
    </source>
</reference>
<name>A0A2K2D912_BRADI</name>
<dbReference type="GO" id="GO:0006508">
    <property type="term" value="P:proteolysis"/>
    <property type="evidence" value="ECO:0007669"/>
    <property type="project" value="UniProtKB-KW"/>
</dbReference>
<dbReference type="GO" id="GO:0016929">
    <property type="term" value="F:deSUMOylase activity"/>
    <property type="evidence" value="ECO:0000318"/>
    <property type="project" value="GO_Central"/>
</dbReference>
<gene>
    <name evidence="7" type="ORF">BRADI_2g17140v3</name>
</gene>
<dbReference type="InParanoid" id="A0A2K2D912"/>
<dbReference type="OrthoDB" id="696656at2759"/>
<comment type="similarity">
    <text evidence="1">Belongs to the peptidase C48 family.</text>
</comment>
<evidence type="ECO:0000256" key="2">
    <source>
        <dbReference type="ARBA" id="ARBA00022670"/>
    </source>
</evidence>
<dbReference type="PANTHER" id="PTHR12606">
    <property type="entry name" value="SENTRIN/SUMO-SPECIFIC PROTEASE"/>
    <property type="match status" value="1"/>
</dbReference>
<dbReference type="STRING" id="15368.A0A2K2D912"/>
<dbReference type="InterPro" id="IPR003653">
    <property type="entry name" value="Peptidase_C48_C"/>
</dbReference>
<organism evidence="7">
    <name type="scientific">Brachypodium distachyon</name>
    <name type="common">Purple false brome</name>
    <name type="synonym">Trachynia distachya</name>
    <dbReference type="NCBI Taxonomy" id="15368"/>
    <lineage>
        <taxon>Eukaryota</taxon>
        <taxon>Viridiplantae</taxon>
        <taxon>Streptophyta</taxon>
        <taxon>Embryophyta</taxon>
        <taxon>Tracheophyta</taxon>
        <taxon>Spermatophyta</taxon>
        <taxon>Magnoliopsida</taxon>
        <taxon>Liliopsida</taxon>
        <taxon>Poales</taxon>
        <taxon>Poaceae</taxon>
        <taxon>BOP clade</taxon>
        <taxon>Pooideae</taxon>
        <taxon>Stipodae</taxon>
        <taxon>Brachypodieae</taxon>
        <taxon>Brachypodium</taxon>
    </lineage>
</organism>
<dbReference type="GO" id="GO:0016926">
    <property type="term" value="P:protein desumoylation"/>
    <property type="evidence" value="ECO:0000318"/>
    <property type="project" value="GO_Central"/>
</dbReference>
<evidence type="ECO:0000256" key="5">
    <source>
        <dbReference type="SAM" id="MobiDB-lite"/>
    </source>
</evidence>
<proteinExistence type="inferred from homology"/>
<dbReference type="PROSITE" id="PS50600">
    <property type="entry name" value="ULP_PROTEASE"/>
    <property type="match status" value="1"/>
</dbReference>
<dbReference type="GO" id="GO:0005634">
    <property type="term" value="C:nucleus"/>
    <property type="evidence" value="ECO:0000318"/>
    <property type="project" value="GO_Central"/>
</dbReference>
<feature type="compositionally biased region" description="Basic and acidic residues" evidence="5">
    <location>
        <begin position="54"/>
        <end position="67"/>
    </location>
</feature>
<accession>A0A2K2D912</accession>
<dbReference type="FunCoup" id="A0A2K2D912">
    <property type="interactions" value="688"/>
</dbReference>
<dbReference type="EnsemblPlants" id="PNT70747">
    <property type="protein sequence ID" value="PNT70747"/>
    <property type="gene ID" value="BRADI_2g17140v3"/>
</dbReference>
<dbReference type="Proteomes" id="UP000008810">
    <property type="component" value="Chromosome 2"/>
</dbReference>
<dbReference type="Gene3D" id="3.40.395.10">
    <property type="entry name" value="Adenoviral Proteinase, Chain A"/>
    <property type="match status" value="1"/>
</dbReference>
<reference evidence="7 8" key="1">
    <citation type="journal article" date="2010" name="Nature">
        <title>Genome sequencing and analysis of the model grass Brachypodium distachyon.</title>
        <authorList>
            <consortium name="International Brachypodium Initiative"/>
        </authorList>
    </citation>
    <scope>NUCLEOTIDE SEQUENCE [LARGE SCALE GENOMIC DNA]</scope>
    <source>
        <strain evidence="7 8">Bd21</strain>
    </source>
</reference>
<dbReference type="Gramene" id="PNT70747">
    <property type="protein sequence ID" value="PNT70747"/>
    <property type="gene ID" value="BRADI_2g17140v3"/>
</dbReference>
<keyword evidence="4" id="KW-0788">Thiol protease</keyword>
<evidence type="ECO:0000313" key="8">
    <source>
        <dbReference type="EnsemblPlants" id="PNT70747"/>
    </source>
</evidence>
<dbReference type="PANTHER" id="PTHR12606:SF155">
    <property type="entry name" value="OS04G0316900 PROTEIN"/>
    <property type="match status" value="1"/>
</dbReference>
<keyword evidence="3" id="KW-0378">Hydrolase</keyword>
<keyword evidence="2" id="KW-0645">Protease</keyword>